<dbReference type="EMBL" id="JAAVLR010000002">
    <property type="protein sequence ID" value="NKC28774.1"/>
    <property type="molecule type" value="Genomic_DNA"/>
</dbReference>
<organism evidence="2 3">
    <name type="scientific">Brucella ciceri</name>
    <dbReference type="NCBI Taxonomy" id="391287"/>
    <lineage>
        <taxon>Bacteria</taxon>
        <taxon>Pseudomonadati</taxon>
        <taxon>Pseudomonadota</taxon>
        <taxon>Alphaproteobacteria</taxon>
        <taxon>Hyphomicrobiales</taxon>
        <taxon>Brucellaceae</taxon>
        <taxon>Brucella/Ochrobactrum group</taxon>
        <taxon>Brucella</taxon>
    </lineage>
</organism>
<name>A0ABX1DV18_9HYPH</name>
<keyword evidence="3" id="KW-1185">Reference proteome</keyword>
<comment type="caution">
    <text evidence="2">The sequence shown here is derived from an EMBL/GenBank/DDBJ whole genome shotgun (WGS) entry which is preliminary data.</text>
</comment>
<dbReference type="InterPro" id="IPR048051">
    <property type="entry name" value="BapA-like_prefix-like"/>
</dbReference>
<dbReference type="NCBIfam" id="NF033677">
    <property type="entry name" value="biofilm_BapA_N"/>
    <property type="match status" value="1"/>
</dbReference>
<evidence type="ECO:0000313" key="3">
    <source>
        <dbReference type="Proteomes" id="UP000568486"/>
    </source>
</evidence>
<accession>A0ABX1DV18</accession>
<evidence type="ECO:0000259" key="1">
    <source>
        <dbReference type="Pfam" id="PF22783"/>
    </source>
</evidence>
<protein>
    <submittedName>
        <fullName evidence="2">BapA prefix-like domain-containing protein</fullName>
    </submittedName>
</protein>
<sequence length="42" mass="4939">MEPRAIADYQKIGDDLVIRLHNGETIRIVHFMLIIRMAMIMI</sequence>
<proteinExistence type="predicted"/>
<feature type="domain" description="Biofilm-associated protein BapA-like prefix-like" evidence="1">
    <location>
        <begin position="2"/>
        <end position="31"/>
    </location>
</feature>
<reference evidence="2 3" key="1">
    <citation type="submission" date="2020-03" db="EMBL/GenBank/DDBJ databases">
        <title>Whole genome sequencing of clinical and environmental type strains of Ochrobactrum.</title>
        <authorList>
            <person name="Dharne M."/>
        </authorList>
    </citation>
    <scope>NUCLEOTIDE SEQUENCE [LARGE SCALE GENOMIC DNA]</scope>
    <source>
        <strain evidence="2 3">DSM 22292</strain>
    </source>
</reference>
<gene>
    <name evidence="2" type="ORF">HED52_16495</name>
</gene>
<evidence type="ECO:0000313" key="2">
    <source>
        <dbReference type="EMBL" id="NKC28774.1"/>
    </source>
</evidence>
<dbReference type="Proteomes" id="UP000568486">
    <property type="component" value="Unassembled WGS sequence"/>
</dbReference>
<dbReference type="Pfam" id="PF22783">
    <property type="entry name" value="BapA_N"/>
    <property type="match status" value="1"/>
</dbReference>